<evidence type="ECO:0000313" key="2">
    <source>
        <dbReference type="Proteomes" id="UP001234178"/>
    </source>
</evidence>
<gene>
    <name evidence="1" type="ORF">OUZ56_030872</name>
</gene>
<protein>
    <submittedName>
        <fullName evidence="1">Uncharacterized protein</fullName>
    </submittedName>
</protein>
<evidence type="ECO:0000313" key="1">
    <source>
        <dbReference type="EMBL" id="KAK4015905.1"/>
    </source>
</evidence>
<keyword evidence="2" id="KW-1185">Reference proteome</keyword>
<sequence>MVCKLGKSFLLEDVHECESPVILIKQAPTVYIQNGKPTKTPEAINDQKITKLSADGLKFNMCLPAFIIYKTHFIMQLGILLNAKIIIADIEVMIFNI</sequence>
<dbReference type="Proteomes" id="UP001234178">
    <property type="component" value="Unassembled WGS sequence"/>
</dbReference>
<reference evidence="1 2" key="1">
    <citation type="journal article" date="2023" name="Nucleic Acids Res.">
        <title>The hologenome of Daphnia magna reveals possible DNA methylation and microbiome-mediated evolution of the host genome.</title>
        <authorList>
            <person name="Chaturvedi A."/>
            <person name="Li X."/>
            <person name="Dhandapani V."/>
            <person name="Marshall H."/>
            <person name="Kissane S."/>
            <person name="Cuenca-Cambronero M."/>
            <person name="Asole G."/>
            <person name="Calvet F."/>
            <person name="Ruiz-Romero M."/>
            <person name="Marangio P."/>
            <person name="Guigo R."/>
            <person name="Rago D."/>
            <person name="Mirbahai L."/>
            <person name="Eastwood N."/>
            <person name="Colbourne J.K."/>
            <person name="Zhou J."/>
            <person name="Mallon E."/>
            <person name="Orsini L."/>
        </authorList>
    </citation>
    <scope>NUCLEOTIDE SEQUENCE [LARGE SCALE GENOMIC DNA]</scope>
    <source>
        <strain evidence="1">LRV0_1</strain>
    </source>
</reference>
<accession>A0ABQ9ZSJ5</accession>
<organism evidence="1 2">
    <name type="scientific">Daphnia magna</name>
    <dbReference type="NCBI Taxonomy" id="35525"/>
    <lineage>
        <taxon>Eukaryota</taxon>
        <taxon>Metazoa</taxon>
        <taxon>Ecdysozoa</taxon>
        <taxon>Arthropoda</taxon>
        <taxon>Crustacea</taxon>
        <taxon>Branchiopoda</taxon>
        <taxon>Diplostraca</taxon>
        <taxon>Cladocera</taxon>
        <taxon>Anomopoda</taxon>
        <taxon>Daphniidae</taxon>
        <taxon>Daphnia</taxon>
    </lineage>
</organism>
<proteinExistence type="predicted"/>
<dbReference type="EMBL" id="JAOYFB010000005">
    <property type="protein sequence ID" value="KAK4015905.1"/>
    <property type="molecule type" value="Genomic_DNA"/>
</dbReference>
<name>A0ABQ9ZSJ5_9CRUS</name>
<comment type="caution">
    <text evidence="1">The sequence shown here is derived from an EMBL/GenBank/DDBJ whole genome shotgun (WGS) entry which is preliminary data.</text>
</comment>